<keyword evidence="3" id="KW-1185">Reference proteome</keyword>
<dbReference type="Proteomes" id="UP000499080">
    <property type="component" value="Unassembled WGS sequence"/>
</dbReference>
<organism evidence="2 3">
    <name type="scientific">Araneus ventricosus</name>
    <name type="common">Orbweaver spider</name>
    <name type="synonym">Epeira ventricosa</name>
    <dbReference type="NCBI Taxonomy" id="182803"/>
    <lineage>
        <taxon>Eukaryota</taxon>
        <taxon>Metazoa</taxon>
        <taxon>Ecdysozoa</taxon>
        <taxon>Arthropoda</taxon>
        <taxon>Chelicerata</taxon>
        <taxon>Arachnida</taxon>
        <taxon>Araneae</taxon>
        <taxon>Araneomorphae</taxon>
        <taxon>Entelegynae</taxon>
        <taxon>Araneoidea</taxon>
        <taxon>Araneidae</taxon>
        <taxon>Araneus</taxon>
    </lineage>
</organism>
<reference evidence="2 3" key="1">
    <citation type="journal article" date="2019" name="Sci. Rep.">
        <title>Orb-weaving spider Araneus ventricosus genome elucidates the spidroin gene catalogue.</title>
        <authorList>
            <person name="Kono N."/>
            <person name="Nakamura H."/>
            <person name="Ohtoshi R."/>
            <person name="Moran D.A.P."/>
            <person name="Shinohara A."/>
            <person name="Yoshida Y."/>
            <person name="Fujiwara M."/>
            <person name="Mori M."/>
            <person name="Tomita M."/>
            <person name="Arakawa K."/>
        </authorList>
    </citation>
    <scope>NUCLEOTIDE SEQUENCE [LARGE SCALE GENOMIC DNA]</scope>
</reference>
<gene>
    <name evidence="2" type="ORF">AVEN_66114_1</name>
</gene>
<keyword evidence="1" id="KW-0812">Transmembrane</keyword>
<feature type="transmembrane region" description="Helical" evidence="1">
    <location>
        <begin position="70"/>
        <end position="87"/>
    </location>
</feature>
<feature type="transmembrane region" description="Helical" evidence="1">
    <location>
        <begin position="12"/>
        <end position="32"/>
    </location>
</feature>
<name>A0A4Y2G3Y9_ARAVE</name>
<sequence length="266" mass="30774">MFEKLRRKSLNYVLISILSISVVLSAISALTMSKHRSLKLYYSFFVYFQEDVIGITVRFCINQLIFAYQYAYPCIIAMVYNVLYYDFSEFLFRFHEKLLSLQKTLNRNEIMVIAKAHCLFFETVHQIQDSTALICFFFLCSQMTVLYGTLSVFVLTKTEDISVPQICENVLIILLVPASIIRLVLSASRISEQNKKIQITILVLKDRLIRQSNTDLETVNQLNLMKERQFPVISAAGFAELSPKFMLSMFGSLFTYGLLIINLKHE</sequence>
<feature type="transmembrane region" description="Helical" evidence="1">
    <location>
        <begin position="166"/>
        <end position="185"/>
    </location>
</feature>
<dbReference type="EMBL" id="BGPR01001176">
    <property type="protein sequence ID" value="GBM47368.1"/>
    <property type="molecule type" value="Genomic_DNA"/>
</dbReference>
<evidence type="ECO:0000313" key="3">
    <source>
        <dbReference type="Proteomes" id="UP000499080"/>
    </source>
</evidence>
<accession>A0A4Y2G3Y9</accession>
<protein>
    <recommendedName>
        <fullName evidence="4">Gustatory receptor</fullName>
    </recommendedName>
</protein>
<dbReference type="AlphaFoldDB" id="A0A4Y2G3Y9"/>
<evidence type="ECO:0008006" key="4">
    <source>
        <dbReference type="Google" id="ProtNLM"/>
    </source>
</evidence>
<comment type="caution">
    <text evidence="2">The sequence shown here is derived from an EMBL/GenBank/DDBJ whole genome shotgun (WGS) entry which is preliminary data.</text>
</comment>
<evidence type="ECO:0000313" key="2">
    <source>
        <dbReference type="EMBL" id="GBM47368.1"/>
    </source>
</evidence>
<keyword evidence="1" id="KW-1133">Transmembrane helix</keyword>
<keyword evidence="1" id="KW-0472">Membrane</keyword>
<feature type="transmembrane region" description="Helical" evidence="1">
    <location>
        <begin position="131"/>
        <end position="154"/>
    </location>
</feature>
<dbReference type="OrthoDB" id="6421446at2759"/>
<proteinExistence type="predicted"/>
<evidence type="ECO:0000256" key="1">
    <source>
        <dbReference type="SAM" id="Phobius"/>
    </source>
</evidence>